<dbReference type="GO" id="GO:0051536">
    <property type="term" value="F:iron-sulfur cluster binding"/>
    <property type="evidence" value="ECO:0007669"/>
    <property type="project" value="UniProtKB-KW"/>
</dbReference>
<dbReference type="GO" id="GO:0003677">
    <property type="term" value="F:DNA binding"/>
    <property type="evidence" value="ECO:0007669"/>
    <property type="project" value="UniProtKB-KW"/>
</dbReference>
<keyword evidence="6" id="KW-0347">Helicase</keyword>
<keyword evidence="9" id="KW-0408">Iron</keyword>
<organism evidence="17 18">
    <name type="scientific">Paralvinella palmiformis</name>
    <dbReference type="NCBI Taxonomy" id="53620"/>
    <lineage>
        <taxon>Eukaryota</taxon>
        <taxon>Metazoa</taxon>
        <taxon>Spiralia</taxon>
        <taxon>Lophotrochozoa</taxon>
        <taxon>Annelida</taxon>
        <taxon>Polychaeta</taxon>
        <taxon>Sedentaria</taxon>
        <taxon>Canalipalpata</taxon>
        <taxon>Terebellida</taxon>
        <taxon>Terebelliformia</taxon>
        <taxon>Alvinellidae</taxon>
        <taxon>Paralvinella</taxon>
    </lineage>
</organism>
<evidence type="ECO:0000256" key="8">
    <source>
        <dbReference type="ARBA" id="ARBA00022884"/>
    </source>
</evidence>
<dbReference type="GO" id="GO:0005634">
    <property type="term" value="C:nucleus"/>
    <property type="evidence" value="ECO:0007669"/>
    <property type="project" value="UniProtKB-SubCell"/>
</dbReference>
<feature type="domain" description="Helicase ATP-binding" evidence="16">
    <location>
        <begin position="24"/>
        <end position="439"/>
    </location>
</feature>
<comment type="cofactor">
    <cofactor evidence="1">
        <name>[4Fe-4S] cluster</name>
        <dbReference type="ChEBI" id="CHEBI:49883"/>
    </cofactor>
</comment>
<dbReference type="InterPro" id="IPR045028">
    <property type="entry name" value="DinG/Rad3-like"/>
</dbReference>
<evidence type="ECO:0000256" key="11">
    <source>
        <dbReference type="ARBA" id="ARBA00023125"/>
    </source>
</evidence>
<evidence type="ECO:0000256" key="4">
    <source>
        <dbReference type="ARBA" id="ARBA00022741"/>
    </source>
</evidence>
<dbReference type="EMBL" id="JAODUP010000191">
    <property type="protein sequence ID" value="KAK2157466.1"/>
    <property type="molecule type" value="Genomic_DNA"/>
</dbReference>
<dbReference type="GO" id="GO:0003678">
    <property type="term" value="F:DNA helicase activity"/>
    <property type="evidence" value="ECO:0007669"/>
    <property type="project" value="InterPro"/>
</dbReference>
<dbReference type="Proteomes" id="UP001208570">
    <property type="component" value="Unassembled WGS sequence"/>
</dbReference>
<dbReference type="GO" id="GO:0005524">
    <property type="term" value="F:ATP binding"/>
    <property type="evidence" value="ECO:0007669"/>
    <property type="project" value="UniProtKB-KW"/>
</dbReference>
<evidence type="ECO:0000256" key="15">
    <source>
        <dbReference type="SAM" id="MobiDB-lite"/>
    </source>
</evidence>
<keyword evidence="3" id="KW-0479">Metal-binding</keyword>
<evidence type="ECO:0000313" key="17">
    <source>
        <dbReference type="EMBL" id="KAK2157466.1"/>
    </source>
</evidence>
<dbReference type="AlphaFoldDB" id="A0AAD9N752"/>
<evidence type="ECO:0000256" key="12">
    <source>
        <dbReference type="ARBA" id="ARBA00023235"/>
    </source>
</evidence>
<dbReference type="Pfam" id="PF06733">
    <property type="entry name" value="DEAD_2"/>
    <property type="match status" value="1"/>
</dbReference>
<feature type="region of interest" description="Disordered" evidence="15">
    <location>
        <begin position="288"/>
        <end position="313"/>
    </location>
</feature>
<keyword evidence="8" id="KW-0694">RNA-binding</keyword>
<dbReference type="GO" id="GO:0034085">
    <property type="term" value="P:establishment of sister chromatid cohesion"/>
    <property type="evidence" value="ECO:0007669"/>
    <property type="project" value="TreeGrafter"/>
</dbReference>
<dbReference type="InterPro" id="IPR006554">
    <property type="entry name" value="Helicase-like_DEXD_c2"/>
</dbReference>
<dbReference type="PANTHER" id="PTHR11472">
    <property type="entry name" value="DNA REPAIR DEAD HELICASE RAD3/XP-D SUBFAMILY MEMBER"/>
    <property type="match status" value="1"/>
</dbReference>
<keyword evidence="18" id="KW-1185">Reference proteome</keyword>
<evidence type="ECO:0000256" key="1">
    <source>
        <dbReference type="ARBA" id="ARBA00001966"/>
    </source>
</evidence>
<comment type="caution">
    <text evidence="17">The sequence shown here is derived from an EMBL/GenBank/DDBJ whole genome shotgun (WGS) entry which is preliminary data.</text>
</comment>
<dbReference type="PANTHER" id="PTHR11472:SF41">
    <property type="entry name" value="ATP-DEPENDENT DNA HELICASE DDX11-RELATED"/>
    <property type="match status" value="1"/>
</dbReference>
<evidence type="ECO:0000256" key="13">
    <source>
        <dbReference type="ARBA" id="ARBA00023242"/>
    </source>
</evidence>
<keyword evidence="5" id="KW-0378">Hydrolase</keyword>
<keyword evidence="13" id="KW-0539">Nucleus</keyword>
<evidence type="ECO:0000256" key="9">
    <source>
        <dbReference type="ARBA" id="ARBA00023004"/>
    </source>
</evidence>
<evidence type="ECO:0000256" key="5">
    <source>
        <dbReference type="ARBA" id="ARBA00022801"/>
    </source>
</evidence>
<comment type="subcellular location">
    <subcellularLocation>
        <location evidence="2">Nucleus</location>
    </subcellularLocation>
</comment>
<accession>A0AAD9N752</accession>
<dbReference type="InterPro" id="IPR014013">
    <property type="entry name" value="Helic_SF1/SF2_ATP-bd_DinG/Rad3"/>
</dbReference>
<protein>
    <recommendedName>
        <fullName evidence="16">Helicase ATP-binding domain-containing protein</fullName>
    </recommendedName>
</protein>
<keyword evidence="14" id="KW-0175">Coiled coil</keyword>
<keyword evidence="7" id="KW-0067">ATP-binding</keyword>
<evidence type="ECO:0000313" key="18">
    <source>
        <dbReference type="Proteomes" id="UP001208570"/>
    </source>
</evidence>
<feature type="compositionally biased region" description="Basic and acidic residues" evidence="15">
    <location>
        <begin position="288"/>
        <end position="300"/>
    </location>
</feature>
<keyword evidence="10" id="KW-0411">Iron-sulfur</keyword>
<dbReference type="PROSITE" id="PS51193">
    <property type="entry name" value="HELICASE_ATP_BIND_2"/>
    <property type="match status" value="1"/>
</dbReference>
<evidence type="ECO:0000256" key="2">
    <source>
        <dbReference type="ARBA" id="ARBA00004123"/>
    </source>
</evidence>
<dbReference type="GO" id="GO:0016818">
    <property type="term" value="F:hydrolase activity, acting on acid anhydrides, in phosphorus-containing anhydrides"/>
    <property type="evidence" value="ECO:0007669"/>
    <property type="project" value="InterPro"/>
</dbReference>
<proteinExistence type="predicted"/>
<dbReference type="GO" id="GO:0046872">
    <property type="term" value="F:metal ion binding"/>
    <property type="evidence" value="ECO:0007669"/>
    <property type="project" value="UniProtKB-KW"/>
</dbReference>
<sequence length="470" mass="53982">MGQVKFGSTCPTGQVDLKNVPIEIPETFMFPFEPYDIQKGFMEHLYKALELGKIGIFESPTGTGKSLSIICGALRWLKDHVERQQKALEELMSIENLKSEGIKEELKSEPDWIQDFAKKQGIDEKAKQLKEEQEARKKLEEKLKEVRTHKPNNKRKRNVLDEAFEELFKDAPSDLKKQLAAELKEVQSDGQPEDEDIVLDEYFSDEESMRKDGESDDEDLSEVHITKIYYCSRTHSQLSQFVREIQKSPYSNDTPVISLGSRQNMCINEEVKKLNSLSLINDRCLEMQKNKDKKPKGGEAKRKKSSGNCPFNKQDPILRLKDATLAEIGDIEELVKRGKQMKACPYYATRHAIPAAELVALPYNTLLHKATRESCGIKLKGNVVIIDEAHNLIETIGNIYSVEVSGSQLTCAYSQLSQYQDRYRNRLKAKNLMYIKQLLFLLSTFIKCLGGRFSYVSHFIFIFFYPDKYM</sequence>
<name>A0AAD9N752_9ANNE</name>
<keyword evidence="11" id="KW-0238">DNA-binding</keyword>
<dbReference type="SMART" id="SM00488">
    <property type="entry name" value="DEXDc2"/>
    <property type="match status" value="1"/>
</dbReference>
<evidence type="ECO:0000259" key="16">
    <source>
        <dbReference type="PROSITE" id="PS51193"/>
    </source>
</evidence>
<keyword evidence="12" id="KW-0413">Isomerase</keyword>
<reference evidence="17" key="1">
    <citation type="journal article" date="2023" name="Mol. Biol. Evol.">
        <title>Third-Generation Sequencing Reveals the Adaptive Role of the Epigenome in Three Deep-Sea Polychaetes.</title>
        <authorList>
            <person name="Perez M."/>
            <person name="Aroh O."/>
            <person name="Sun Y."/>
            <person name="Lan Y."/>
            <person name="Juniper S.K."/>
            <person name="Young C.R."/>
            <person name="Angers B."/>
            <person name="Qian P.Y."/>
        </authorList>
    </citation>
    <scope>NUCLEOTIDE SEQUENCE</scope>
    <source>
        <strain evidence="17">P08H-3</strain>
    </source>
</reference>
<gene>
    <name evidence="17" type="ORF">LSH36_191g04084</name>
</gene>
<dbReference type="FunFam" id="3.40.50.300:FF:001050">
    <property type="entry name" value="ATP-dependent DNA helicase DDX11"/>
    <property type="match status" value="1"/>
</dbReference>
<dbReference type="GO" id="GO:0003723">
    <property type="term" value="F:RNA binding"/>
    <property type="evidence" value="ECO:0007669"/>
    <property type="project" value="UniProtKB-KW"/>
</dbReference>
<evidence type="ECO:0000256" key="7">
    <source>
        <dbReference type="ARBA" id="ARBA00022840"/>
    </source>
</evidence>
<evidence type="ECO:0000256" key="3">
    <source>
        <dbReference type="ARBA" id="ARBA00022723"/>
    </source>
</evidence>
<keyword evidence="4" id="KW-0547">Nucleotide-binding</keyword>
<dbReference type="InterPro" id="IPR010614">
    <property type="entry name" value="RAD3-like_helicase_DEAD"/>
</dbReference>
<dbReference type="SUPFAM" id="SSF52540">
    <property type="entry name" value="P-loop containing nucleoside triphosphate hydrolases"/>
    <property type="match status" value="1"/>
</dbReference>
<evidence type="ECO:0000256" key="6">
    <source>
        <dbReference type="ARBA" id="ARBA00022806"/>
    </source>
</evidence>
<dbReference type="InterPro" id="IPR027417">
    <property type="entry name" value="P-loop_NTPase"/>
</dbReference>
<evidence type="ECO:0000256" key="10">
    <source>
        <dbReference type="ARBA" id="ARBA00023014"/>
    </source>
</evidence>
<evidence type="ECO:0000256" key="14">
    <source>
        <dbReference type="SAM" id="Coils"/>
    </source>
</evidence>
<feature type="coiled-coil region" evidence="14">
    <location>
        <begin position="122"/>
        <end position="149"/>
    </location>
</feature>
<dbReference type="Gene3D" id="3.40.50.300">
    <property type="entry name" value="P-loop containing nucleotide triphosphate hydrolases"/>
    <property type="match status" value="2"/>
</dbReference>